<gene>
    <name evidence="2" type="ORF">ASPZODRAFT_131013</name>
</gene>
<evidence type="ECO:0000313" key="2">
    <source>
        <dbReference type="EMBL" id="OJJ47508.1"/>
    </source>
</evidence>
<evidence type="ECO:0000256" key="1">
    <source>
        <dbReference type="SAM" id="MobiDB-lite"/>
    </source>
</evidence>
<keyword evidence="3" id="KW-1185">Reference proteome</keyword>
<feature type="region of interest" description="Disordered" evidence="1">
    <location>
        <begin position="157"/>
        <end position="181"/>
    </location>
</feature>
<reference evidence="3" key="1">
    <citation type="journal article" date="2017" name="Genome Biol.">
        <title>Comparative genomics reveals high biological diversity and specific adaptations in the industrially and medically important fungal genus Aspergillus.</title>
        <authorList>
            <person name="de Vries R.P."/>
            <person name="Riley R."/>
            <person name="Wiebenga A."/>
            <person name="Aguilar-Osorio G."/>
            <person name="Amillis S."/>
            <person name="Uchima C.A."/>
            <person name="Anderluh G."/>
            <person name="Asadollahi M."/>
            <person name="Askin M."/>
            <person name="Barry K."/>
            <person name="Battaglia E."/>
            <person name="Bayram O."/>
            <person name="Benocci T."/>
            <person name="Braus-Stromeyer S.A."/>
            <person name="Caldana C."/>
            <person name="Canovas D."/>
            <person name="Cerqueira G.C."/>
            <person name="Chen F."/>
            <person name="Chen W."/>
            <person name="Choi C."/>
            <person name="Clum A."/>
            <person name="Dos Santos R.A."/>
            <person name="Damasio A.R."/>
            <person name="Diallinas G."/>
            <person name="Emri T."/>
            <person name="Fekete E."/>
            <person name="Flipphi M."/>
            <person name="Freyberg S."/>
            <person name="Gallo A."/>
            <person name="Gournas C."/>
            <person name="Habgood R."/>
            <person name="Hainaut M."/>
            <person name="Harispe M.L."/>
            <person name="Henrissat B."/>
            <person name="Hilden K.S."/>
            <person name="Hope R."/>
            <person name="Hossain A."/>
            <person name="Karabika E."/>
            <person name="Karaffa L."/>
            <person name="Karanyi Z."/>
            <person name="Krasevec N."/>
            <person name="Kuo A."/>
            <person name="Kusch H."/>
            <person name="LaButti K."/>
            <person name="Lagendijk E.L."/>
            <person name="Lapidus A."/>
            <person name="Levasseur A."/>
            <person name="Lindquist E."/>
            <person name="Lipzen A."/>
            <person name="Logrieco A.F."/>
            <person name="MacCabe A."/>
            <person name="Maekelae M.R."/>
            <person name="Malavazi I."/>
            <person name="Melin P."/>
            <person name="Meyer V."/>
            <person name="Mielnichuk N."/>
            <person name="Miskei M."/>
            <person name="Molnar A.P."/>
            <person name="Mule G."/>
            <person name="Ngan C.Y."/>
            <person name="Orejas M."/>
            <person name="Orosz E."/>
            <person name="Ouedraogo J.P."/>
            <person name="Overkamp K.M."/>
            <person name="Park H.-S."/>
            <person name="Perrone G."/>
            <person name="Piumi F."/>
            <person name="Punt P.J."/>
            <person name="Ram A.F."/>
            <person name="Ramon A."/>
            <person name="Rauscher S."/>
            <person name="Record E."/>
            <person name="Riano-Pachon D.M."/>
            <person name="Robert V."/>
            <person name="Roehrig J."/>
            <person name="Ruller R."/>
            <person name="Salamov A."/>
            <person name="Salih N.S."/>
            <person name="Samson R.A."/>
            <person name="Sandor E."/>
            <person name="Sanguinetti M."/>
            <person name="Schuetze T."/>
            <person name="Sepcic K."/>
            <person name="Shelest E."/>
            <person name="Sherlock G."/>
            <person name="Sophianopoulou V."/>
            <person name="Squina F.M."/>
            <person name="Sun H."/>
            <person name="Susca A."/>
            <person name="Todd R.B."/>
            <person name="Tsang A."/>
            <person name="Unkles S.E."/>
            <person name="van de Wiele N."/>
            <person name="van Rossen-Uffink D."/>
            <person name="Oliveira J.V."/>
            <person name="Vesth T.C."/>
            <person name="Visser J."/>
            <person name="Yu J.-H."/>
            <person name="Zhou M."/>
            <person name="Andersen M.R."/>
            <person name="Archer D.B."/>
            <person name="Baker S.E."/>
            <person name="Benoit I."/>
            <person name="Brakhage A.A."/>
            <person name="Braus G.H."/>
            <person name="Fischer R."/>
            <person name="Frisvad J.C."/>
            <person name="Goldman G.H."/>
            <person name="Houbraken J."/>
            <person name="Oakley B."/>
            <person name="Pocsi I."/>
            <person name="Scazzocchio C."/>
            <person name="Seiboth B."/>
            <person name="vanKuyk P.A."/>
            <person name="Wortman J."/>
            <person name="Dyer P.S."/>
            <person name="Grigoriev I.V."/>
        </authorList>
    </citation>
    <scope>NUCLEOTIDE SEQUENCE [LARGE SCALE GENOMIC DNA]</scope>
    <source>
        <strain evidence="3">CBS 506.65</strain>
    </source>
</reference>
<dbReference type="EMBL" id="KV878340">
    <property type="protein sequence ID" value="OJJ47508.1"/>
    <property type="molecule type" value="Genomic_DNA"/>
</dbReference>
<accession>A0A1L9SJX8</accession>
<dbReference type="AlphaFoldDB" id="A0A1L9SJX8"/>
<name>A0A1L9SJX8_9EURO</name>
<dbReference type="OrthoDB" id="4221933at2759"/>
<sequence length="243" mass="28353">MDDWHRNTRMMHYLGEFLDLDPSKFHHIEEFVSLIEAIREGLIQIDEDLYIPDDQINLFFLSNLRSRAEWHDWATAMMRDKRVNRTGNISDTAKRMPFSELGKKAISYESSVQRKPAPRAVTFAPEPGTHQNITEGNPQAKVEMPTQDEINAFVVRRMDPNGGSSTKGDHQGSRHRKKPSQEEINDFVMQQMQQEQRKKEHKIPCKSLSQPDMRRATRCAYCGEPMHRSRLCWRRCRAAAEEV</sequence>
<dbReference type="Proteomes" id="UP000184188">
    <property type="component" value="Unassembled WGS sequence"/>
</dbReference>
<dbReference type="VEuPathDB" id="FungiDB:ASPZODRAFT_131013"/>
<organism evidence="2 3">
    <name type="scientific">Penicilliopsis zonata CBS 506.65</name>
    <dbReference type="NCBI Taxonomy" id="1073090"/>
    <lineage>
        <taxon>Eukaryota</taxon>
        <taxon>Fungi</taxon>
        <taxon>Dikarya</taxon>
        <taxon>Ascomycota</taxon>
        <taxon>Pezizomycotina</taxon>
        <taxon>Eurotiomycetes</taxon>
        <taxon>Eurotiomycetidae</taxon>
        <taxon>Eurotiales</taxon>
        <taxon>Aspergillaceae</taxon>
        <taxon>Penicilliopsis</taxon>
    </lineage>
</organism>
<proteinExistence type="predicted"/>
<dbReference type="GeneID" id="34609114"/>
<dbReference type="RefSeq" id="XP_022582018.1">
    <property type="nucleotide sequence ID" value="XM_022722649.1"/>
</dbReference>
<protein>
    <submittedName>
        <fullName evidence="2">Uncharacterized protein</fullName>
    </submittedName>
</protein>
<evidence type="ECO:0000313" key="3">
    <source>
        <dbReference type="Proteomes" id="UP000184188"/>
    </source>
</evidence>